<dbReference type="GO" id="GO:0045721">
    <property type="term" value="P:negative regulation of gluconeogenesis"/>
    <property type="evidence" value="ECO:0007669"/>
    <property type="project" value="TreeGrafter"/>
</dbReference>
<evidence type="ECO:0000256" key="2">
    <source>
        <dbReference type="SAM" id="MobiDB-lite"/>
    </source>
</evidence>
<evidence type="ECO:0000313" key="3">
    <source>
        <dbReference type="EMBL" id="RPB21913.1"/>
    </source>
</evidence>
<feature type="compositionally biased region" description="Low complexity" evidence="2">
    <location>
        <begin position="472"/>
        <end position="484"/>
    </location>
</feature>
<feature type="region of interest" description="Disordered" evidence="2">
    <location>
        <begin position="463"/>
        <end position="486"/>
    </location>
</feature>
<protein>
    <recommendedName>
        <fullName evidence="5">Vacuolar import and degradation protein-domain-containing protein</fullName>
    </recommendedName>
</protein>
<reference evidence="3 4" key="1">
    <citation type="journal article" date="2018" name="Nat. Ecol. Evol.">
        <title>Pezizomycetes genomes reveal the molecular basis of ectomycorrhizal truffle lifestyle.</title>
        <authorList>
            <person name="Murat C."/>
            <person name="Payen T."/>
            <person name="Noel B."/>
            <person name="Kuo A."/>
            <person name="Morin E."/>
            <person name="Chen J."/>
            <person name="Kohler A."/>
            <person name="Krizsan K."/>
            <person name="Balestrini R."/>
            <person name="Da Silva C."/>
            <person name="Montanini B."/>
            <person name="Hainaut M."/>
            <person name="Levati E."/>
            <person name="Barry K.W."/>
            <person name="Belfiori B."/>
            <person name="Cichocki N."/>
            <person name="Clum A."/>
            <person name="Dockter R.B."/>
            <person name="Fauchery L."/>
            <person name="Guy J."/>
            <person name="Iotti M."/>
            <person name="Le Tacon F."/>
            <person name="Lindquist E.A."/>
            <person name="Lipzen A."/>
            <person name="Malagnac F."/>
            <person name="Mello A."/>
            <person name="Molinier V."/>
            <person name="Miyauchi S."/>
            <person name="Poulain J."/>
            <person name="Riccioni C."/>
            <person name="Rubini A."/>
            <person name="Sitrit Y."/>
            <person name="Splivallo R."/>
            <person name="Traeger S."/>
            <person name="Wang M."/>
            <person name="Zifcakova L."/>
            <person name="Wipf D."/>
            <person name="Zambonelli A."/>
            <person name="Paolocci F."/>
            <person name="Nowrousian M."/>
            <person name="Ottonello S."/>
            <person name="Baldrian P."/>
            <person name="Spatafora J.W."/>
            <person name="Henrissat B."/>
            <person name="Nagy L.G."/>
            <person name="Aury J.M."/>
            <person name="Wincker P."/>
            <person name="Grigoriev I.V."/>
            <person name="Bonfante P."/>
            <person name="Martin F.M."/>
        </authorList>
    </citation>
    <scope>NUCLEOTIDE SEQUENCE [LARGE SCALE GENOMIC DNA]</scope>
    <source>
        <strain evidence="3 4">ATCC MYA-4762</strain>
    </source>
</reference>
<dbReference type="InParanoid" id="A0A3N4LGA3"/>
<proteinExistence type="inferred from homology"/>
<evidence type="ECO:0000256" key="1">
    <source>
        <dbReference type="ARBA" id="ARBA00061469"/>
    </source>
</evidence>
<keyword evidence="4" id="KW-1185">Reference proteome</keyword>
<evidence type="ECO:0008006" key="5">
    <source>
        <dbReference type="Google" id="ProtNLM"/>
    </source>
</evidence>
<dbReference type="OrthoDB" id="62at2759"/>
<dbReference type="GO" id="GO:0005773">
    <property type="term" value="C:vacuole"/>
    <property type="evidence" value="ECO:0007669"/>
    <property type="project" value="GOC"/>
</dbReference>
<dbReference type="Proteomes" id="UP000267821">
    <property type="component" value="Unassembled WGS sequence"/>
</dbReference>
<dbReference type="GO" id="GO:0043161">
    <property type="term" value="P:proteasome-mediated ubiquitin-dependent protein catabolic process"/>
    <property type="evidence" value="ECO:0007669"/>
    <property type="project" value="TreeGrafter"/>
</dbReference>
<feature type="region of interest" description="Disordered" evidence="2">
    <location>
        <begin position="574"/>
        <end position="593"/>
    </location>
</feature>
<dbReference type="GO" id="GO:0007039">
    <property type="term" value="P:protein catabolic process in the vacuole"/>
    <property type="evidence" value="ECO:0007669"/>
    <property type="project" value="TreeGrafter"/>
</dbReference>
<evidence type="ECO:0000313" key="4">
    <source>
        <dbReference type="Proteomes" id="UP000267821"/>
    </source>
</evidence>
<organism evidence="3 4">
    <name type="scientific">Terfezia boudieri ATCC MYA-4762</name>
    <dbReference type="NCBI Taxonomy" id="1051890"/>
    <lineage>
        <taxon>Eukaryota</taxon>
        <taxon>Fungi</taxon>
        <taxon>Dikarya</taxon>
        <taxon>Ascomycota</taxon>
        <taxon>Pezizomycotina</taxon>
        <taxon>Pezizomycetes</taxon>
        <taxon>Pezizales</taxon>
        <taxon>Pezizaceae</taxon>
        <taxon>Terfezia</taxon>
    </lineage>
</organism>
<name>A0A3N4LGA3_9PEZI</name>
<dbReference type="GO" id="GO:0034657">
    <property type="term" value="C:GID complex"/>
    <property type="evidence" value="ECO:0007669"/>
    <property type="project" value="TreeGrafter"/>
</dbReference>
<dbReference type="InterPro" id="IPR018618">
    <property type="entry name" value="GID4/10-like"/>
</dbReference>
<dbReference type="PANTHER" id="PTHR14534">
    <property type="entry name" value="VACUOLAR IMPORT AND DEGRADATION PROTEIN 24"/>
    <property type="match status" value="1"/>
</dbReference>
<gene>
    <name evidence="3" type="ORF">L211DRAFT_410194</name>
</gene>
<accession>A0A3N4LGA3</accession>
<feature type="region of interest" description="Disordered" evidence="2">
    <location>
        <begin position="23"/>
        <end position="51"/>
    </location>
</feature>
<dbReference type="GO" id="GO:0006623">
    <property type="term" value="P:protein targeting to vacuole"/>
    <property type="evidence" value="ECO:0007669"/>
    <property type="project" value="TreeGrafter"/>
</dbReference>
<dbReference type="EMBL" id="ML121556">
    <property type="protein sequence ID" value="RPB21913.1"/>
    <property type="molecule type" value="Genomic_DNA"/>
</dbReference>
<dbReference type="AlphaFoldDB" id="A0A3N4LGA3"/>
<comment type="similarity">
    <text evidence="1">Belongs to the GID4/VID24 family.</text>
</comment>
<feature type="compositionally biased region" description="Gly residues" evidence="2">
    <location>
        <begin position="574"/>
        <end position="584"/>
    </location>
</feature>
<dbReference type="PANTHER" id="PTHR14534:SF3">
    <property type="entry name" value="GID COMPLEX SUBUNIT 4 HOMOLOG"/>
    <property type="match status" value="1"/>
</dbReference>
<dbReference type="Pfam" id="PF09783">
    <property type="entry name" value="Vac_ImportDeg"/>
    <property type="match status" value="2"/>
</dbReference>
<sequence>MPPSNSPTAIPAQTLPSLIYFYPPAGATTTNGGEVAPENPTSHRQPPTGVDIFPRATLNQTLLPQPPSHNVPLYGQLPPLQSVGPRRVGYAPHRITLRNPEPRLNITERDPEQAYGPRVPSFIPGQRQSLYNWAPAQTAPGLMYFAGSPVDVSNASARRENDDVTGLVFGRMRDGSPPLATSPAPPPAPEVASASARLRPMAADGGRERRAQLDNGTNRPFSTAASLRRYMRGQPQRARNIWAGYAADAERERERARQRDRDRELREIDDAIDAAIDAAWVPVRGSRSSGVGVEHNRATATARRNSIARESILFTSCKDLEETLKYLEKLRRCNSIGESLRLALASGFTRDTAWLSYDGCDCSFDDFLLDTRMLKAVKTSWLDIGGTFWGSQTTLVSSGSSSLASEAYSPNRWTVKVNISGIDYDNLRLNGTMEAYADWEKHAENHNYNHTNSHNTQAFFSSTSDKSLANPSSSTQSANSSSSSKDTMTPIITYLEGEIIDFRTHTLQTTSYTSTITDDALYWQKLEPFSYYEPETLMQLLTSKMFLEKLMGEYVLMRWKEKCFIKGGTGGGVSTRDNGGGMGSGDDDGEEGVGVGMGGGGLLTIGGFYFVSMKRSDGAVRGFYYDPKSTPYQELVLKPRKRVFPTYDFR</sequence>
<dbReference type="STRING" id="1051890.A0A3N4LGA3"/>